<dbReference type="InterPro" id="IPR051174">
    <property type="entry name" value="Cytochrome_c-type_ET"/>
</dbReference>
<protein>
    <recommendedName>
        <fullName evidence="12">Cytochrome c-type protein</fullName>
    </recommendedName>
</protein>
<feature type="binding site" description="covalent" evidence="13">
    <location>
        <position position="62"/>
    </location>
    <ligand>
        <name>heme</name>
        <dbReference type="ChEBI" id="CHEBI:30413"/>
        <label>1</label>
    </ligand>
</feature>
<keyword evidence="3 12" id="KW-0813">Transport</keyword>
<evidence type="ECO:0000259" key="15">
    <source>
        <dbReference type="Pfam" id="PF03264"/>
    </source>
</evidence>
<dbReference type="InterPro" id="IPR036280">
    <property type="entry name" value="Multihaem_cyt_sf"/>
</dbReference>
<keyword evidence="10 12" id="KW-0408">Iron</keyword>
<keyword evidence="5 12" id="KW-0349">Heme</keyword>
<sequence length="210" mass="23533">MPSNSNNGAKASRARRLWSALHDFFKSPLNGVLALLGTVVVLGLSFVGAEELNIRANSTKFCISCHSMSAYVYEEYKTSKHYTNASGVRPECGQCHVAKRFWPAVWDHMMGTHDLVSEFSNDWTKPENFEARRAKMAEKARLKMLNEDSHTCRECHNFAAIAPTRKRGERAHADAQQKGRTNCIACHYNLVHKEAPLTDKFSQAINAFGG</sequence>
<organism evidence="16">
    <name type="scientific">Candidatus Nitricoxidivorans perseverans</name>
    <dbReference type="NCBI Taxonomy" id="2975601"/>
    <lineage>
        <taxon>Bacteria</taxon>
        <taxon>Pseudomonadati</taxon>
        <taxon>Pseudomonadota</taxon>
        <taxon>Betaproteobacteria</taxon>
        <taxon>Nitrosomonadales</taxon>
        <taxon>Sterolibacteriaceae</taxon>
        <taxon>Candidatus Nitricoxidivorans</taxon>
    </lineage>
</organism>
<dbReference type="Gene3D" id="1.10.3820.10">
    <property type="entry name" value="Di-heme elbow motif domain"/>
    <property type="match status" value="1"/>
</dbReference>
<evidence type="ECO:0000256" key="13">
    <source>
        <dbReference type="PIRSR" id="PIRSR000013-1"/>
    </source>
</evidence>
<dbReference type="Proteomes" id="UP001234916">
    <property type="component" value="Chromosome"/>
</dbReference>
<keyword evidence="6" id="KW-0812">Transmembrane</keyword>
<dbReference type="GO" id="GO:0005886">
    <property type="term" value="C:plasma membrane"/>
    <property type="evidence" value="ECO:0007669"/>
    <property type="project" value="UniProtKB-SubCell"/>
</dbReference>
<feature type="binding site" description="axial binding residue" evidence="14">
    <location>
        <position position="96"/>
    </location>
    <ligand>
        <name>heme</name>
        <dbReference type="ChEBI" id="CHEBI:30413"/>
        <label>2</label>
    </ligand>
    <ligandPart>
        <name>Fe</name>
        <dbReference type="ChEBI" id="CHEBI:18248"/>
    </ligandPart>
</feature>
<dbReference type="GO" id="GO:0046872">
    <property type="term" value="F:metal ion binding"/>
    <property type="evidence" value="ECO:0007669"/>
    <property type="project" value="UniProtKB-KW"/>
</dbReference>
<evidence type="ECO:0000256" key="8">
    <source>
        <dbReference type="ARBA" id="ARBA00022982"/>
    </source>
</evidence>
<dbReference type="KEGG" id="npv:OHM77_03555"/>
<evidence type="ECO:0000256" key="6">
    <source>
        <dbReference type="ARBA" id="ARBA00022692"/>
    </source>
</evidence>
<keyword evidence="7 12" id="KW-0479">Metal-binding</keyword>
<evidence type="ECO:0000256" key="2">
    <source>
        <dbReference type="ARBA" id="ARBA00007395"/>
    </source>
</evidence>
<evidence type="ECO:0000256" key="5">
    <source>
        <dbReference type="ARBA" id="ARBA00022617"/>
    </source>
</evidence>
<comment type="subcellular location">
    <subcellularLocation>
        <location evidence="1">Cell membrane</location>
        <topology evidence="1">Single-pass membrane protein</topology>
    </subcellularLocation>
</comment>
<evidence type="ECO:0000256" key="9">
    <source>
        <dbReference type="ARBA" id="ARBA00022989"/>
    </source>
</evidence>
<feature type="binding site" description="covalent" evidence="13">
    <location>
        <position position="155"/>
    </location>
    <ligand>
        <name>heme</name>
        <dbReference type="ChEBI" id="CHEBI:30413"/>
        <label>3</label>
    </ligand>
</feature>
<evidence type="ECO:0000256" key="14">
    <source>
        <dbReference type="PIRSR" id="PIRSR000013-2"/>
    </source>
</evidence>
<feature type="binding site" description="axial binding residue" evidence="14">
    <location>
        <position position="68"/>
    </location>
    <ligand>
        <name>heme</name>
        <dbReference type="ChEBI" id="CHEBI:30413"/>
        <label>1</label>
    </ligand>
    <ligandPart>
        <name>Fe</name>
        <dbReference type="ChEBI" id="CHEBI:18248"/>
    </ligandPart>
</feature>
<evidence type="ECO:0000256" key="7">
    <source>
        <dbReference type="ARBA" id="ARBA00022723"/>
    </source>
</evidence>
<comment type="cofactor">
    <cofactor evidence="13">
        <name>heme</name>
        <dbReference type="ChEBI" id="CHEBI:30413"/>
    </cofactor>
    <text evidence="13">Binds 4 heme groups per subunit.</text>
</comment>
<dbReference type="GO" id="GO:0009061">
    <property type="term" value="P:anaerobic respiration"/>
    <property type="evidence" value="ECO:0007669"/>
    <property type="project" value="TreeGrafter"/>
</dbReference>
<keyword evidence="9" id="KW-1133">Transmembrane helix</keyword>
<evidence type="ECO:0000256" key="4">
    <source>
        <dbReference type="ARBA" id="ARBA00022475"/>
    </source>
</evidence>
<feature type="domain" description="NapC/NirT cytochrome c N-terminal" evidence="15">
    <location>
        <begin position="32"/>
        <end position="194"/>
    </location>
</feature>
<feature type="binding site" description="covalent" evidence="13">
    <location>
        <position position="183"/>
    </location>
    <ligand>
        <name>heme</name>
        <dbReference type="ChEBI" id="CHEBI:30413"/>
        <label>4</label>
    </ligand>
</feature>
<keyword evidence="4" id="KW-1003">Cell membrane</keyword>
<comment type="PTM">
    <text evidence="12">Binds 4 heme groups per subunit.</text>
</comment>
<dbReference type="SUPFAM" id="SSF48695">
    <property type="entry name" value="Multiheme cytochromes"/>
    <property type="match status" value="1"/>
</dbReference>
<gene>
    <name evidence="16" type="ORF">OHM77_03555</name>
</gene>
<feature type="binding site" description="covalent" evidence="13">
    <location>
        <position position="152"/>
    </location>
    <ligand>
        <name>heme</name>
        <dbReference type="ChEBI" id="CHEBI:30413"/>
        <label>3</label>
    </ligand>
</feature>
<evidence type="ECO:0000313" key="16">
    <source>
        <dbReference type="EMBL" id="WIM06374.1"/>
    </source>
</evidence>
<evidence type="ECO:0000256" key="1">
    <source>
        <dbReference type="ARBA" id="ARBA00004162"/>
    </source>
</evidence>
<feature type="binding site" description="axial binding residue" evidence="14">
    <location>
        <position position="156"/>
    </location>
    <ligand>
        <name>heme</name>
        <dbReference type="ChEBI" id="CHEBI:30413"/>
        <label>3</label>
    </ligand>
    <ligandPart>
        <name>Fe</name>
        <dbReference type="ChEBI" id="CHEBI:18248"/>
    </ligandPart>
</feature>
<dbReference type="PIRSF" id="PIRSF000013">
    <property type="entry name" value="4_hem_cytochrm_NapC"/>
    <property type="match status" value="1"/>
</dbReference>
<evidence type="ECO:0000256" key="11">
    <source>
        <dbReference type="ARBA" id="ARBA00023136"/>
    </source>
</evidence>
<name>A0AA49IZB9_9PROT</name>
<feature type="binding site" evidence="13">
    <location>
        <position position="114"/>
    </location>
    <ligand>
        <name>a menaquinol</name>
        <dbReference type="ChEBI" id="CHEBI:18151"/>
    </ligand>
</feature>
<dbReference type="PANTHER" id="PTHR30333">
    <property type="entry name" value="CYTOCHROME C-TYPE PROTEIN"/>
    <property type="match status" value="1"/>
</dbReference>
<dbReference type="PANTHER" id="PTHR30333:SF1">
    <property type="entry name" value="CYTOCHROME C-TYPE PROTEIN NAPC"/>
    <property type="match status" value="1"/>
</dbReference>
<feature type="binding site" description="covalent" evidence="13">
    <location>
        <position position="65"/>
    </location>
    <ligand>
        <name>heme</name>
        <dbReference type="ChEBI" id="CHEBI:30413"/>
        <label>1</label>
    </ligand>
</feature>
<feature type="binding site" description="covalent" evidence="13">
    <location>
        <position position="186"/>
    </location>
    <ligand>
        <name>heme</name>
        <dbReference type="ChEBI" id="CHEBI:30413"/>
        <label>4</label>
    </ligand>
</feature>
<evidence type="ECO:0000256" key="3">
    <source>
        <dbReference type="ARBA" id="ARBA00022448"/>
    </source>
</evidence>
<feature type="binding site" description="axial binding residue" evidence="14">
    <location>
        <position position="187"/>
    </location>
    <ligand>
        <name>heme</name>
        <dbReference type="ChEBI" id="CHEBI:30413"/>
        <label>4</label>
    </ligand>
    <ligandPart>
        <name>Fe</name>
        <dbReference type="ChEBI" id="CHEBI:18248"/>
    </ligandPart>
</feature>
<dbReference type="InterPro" id="IPR005126">
    <property type="entry name" value="NapC/NirT_cyt_c_N"/>
</dbReference>
<feature type="binding site" description="axial binding residue" evidence="14">
    <location>
        <position position="192"/>
    </location>
    <ligand>
        <name>heme</name>
        <dbReference type="ChEBI" id="CHEBI:30413"/>
        <label>2</label>
    </ligand>
    <ligandPart>
        <name>Fe</name>
        <dbReference type="ChEBI" id="CHEBI:18248"/>
    </ligandPart>
</feature>
<accession>A0AA49IZB9</accession>
<keyword evidence="8 12" id="KW-0249">Electron transport</keyword>
<proteinExistence type="inferred from homology"/>
<feature type="binding site" description="axial binding residue" evidence="14">
    <location>
        <position position="114"/>
    </location>
    <ligand>
        <name>heme</name>
        <dbReference type="ChEBI" id="CHEBI:30413"/>
        <label>1</label>
    </ligand>
    <ligandPart>
        <name>Fe</name>
        <dbReference type="ChEBI" id="CHEBI:18248"/>
    </ligandPart>
</feature>
<dbReference type="InterPro" id="IPR024717">
    <property type="entry name" value="NapC/NirT/NrfH"/>
</dbReference>
<keyword evidence="11" id="KW-0472">Membrane</keyword>
<feature type="binding site" description="covalent" evidence="13">
    <location>
        <position position="92"/>
    </location>
    <ligand>
        <name>heme</name>
        <dbReference type="ChEBI" id="CHEBI:30413"/>
        <label>2</label>
    </ligand>
</feature>
<dbReference type="AlphaFoldDB" id="A0AA49IZB9"/>
<reference evidence="16" key="1">
    <citation type="journal article" date="2023" name="Nat. Microbiol.">
        <title>Enrichment and characterization of a nitric oxide-reducing microbial community in a continuous bioreactor.</title>
        <authorList>
            <person name="Garrido-Amador P."/>
            <person name="Stortenbeker N."/>
            <person name="Wessels H.J.C.T."/>
            <person name="Speth D.R."/>
            <person name="Garcia-Heredia I."/>
            <person name="Kartal B."/>
        </authorList>
    </citation>
    <scope>NUCLEOTIDE SEQUENCE</scope>
    <source>
        <strain evidence="16">MAG1</strain>
    </source>
</reference>
<dbReference type="Pfam" id="PF03264">
    <property type="entry name" value="Cytochrom_NNT"/>
    <property type="match status" value="1"/>
</dbReference>
<dbReference type="GO" id="GO:0019333">
    <property type="term" value="P:denitrification pathway"/>
    <property type="evidence" value="ECO:0007669"/>
    <property type="project" value="InterPro"/>
</dbReference>
<feature type="binding site" description="covalent" evidence="13">
    <location>
        <position position="95"/>
    </location>
    <ligand>
        <name>heme</name>
        <dbReference type="ChEBI" id="CHEBI:30413"/>
        <label>2</label>
    </ligand>
</feature>
<dbReference type="InterPro" id="IPR038266">
    <property type="entry name" value="NapC/NirT_cytc_sf"/>
</dbReference>
<dbReference type="EMBL" id="CP107246">
    <property type="protein sequence ID" value="WIM06374.1"/>
    <property type="molecule type" value="Genomic_DNA"/>
</dbReference>
<dbReference type="GO" id="GO:0009055">
    <property type="term" value="F:electron transfer activity"/>
    <property type="evidence" value="ECO:0007669"/>
    <property type="project" value="TreeGrafter"/>
</dbReference>
<evidence type="ECO:0000256" key="12">
    <source>
        <dbReference type="PIRNR" id="PIRNR000013"/>
    </source>
</evidence>
<dbReference type="GO" id="GO:0020037">
    <property type="term" value="F:heme binding"/>
    <property type="evidence" value="ECO:0007669"/>
    <property type="project" value="InterPro"/>
</dbReference>
<evidence type="ECO:0000256" key="10">
    <source>
        <dbReference type="ARBA" id="ARBA00023004"/>
    </source>
</evidence>
<comment type="similarity">
    <text evidence="2">Belongs to the NapC/NirT/NrfH family.</text>
</comment>